<evidence type="ECO:0000313" key="2">
    <source>
        <dbReference type="Proteomes" id="UP000727993"/>
    </source>
</evidence>
<name>A0A936NAD5_9ACTN</name>
<reference evidence="1 2" key="1">
    <citation type="submission" date="2020-10" db="EMBL/GenBank/DDBJ databases">
        <title>Connecting structure to function with the recovery of over 1000 high-quality activated sludge metagenome-assembled genomes encoding full-length rRNA genes using long-read sequencing.</title>
        <authorList>
            <person name="Singleton C.M."/>
            <person name="Petriglieri F."/>
            <person name="Kristensen J.M."/>
            <person name="Kirkegaard R.H."/>
            <person name="Michaelsen T.Y."/>
            <person name="Andersen M.H."/>
            <person name="Karst S.M."/>
            <person name="Dueholm M.S."/>
            <person name="Nielsen P.H."/>
            <person name="Albertsen M."/>
        </authorList>
    </citation>
    <scope>NUCLEOTIDE SEQUENCE [LARGE SCALE GENOMIC DNA]</scope>
    <source>
        <strain evidence="1">Lyne_18-Q3-R50-59_MAXAC.006</strain>
    </source>
</reference>
<comment type="caution">
    <text evidence="1">The sequence shown here is derived from an EMBL/GenBank/DDBJ whole genome shotgun (WGS) entry which is preliminary data.</text>
</comment>
<dbReference type="AlphaFoldDB" id="A0A936NAD5"/>
<proteinExistence type="predicted"/>
<dbReference type="Proteomes" id="UP000727993">
    <property type="component" value="Unassembled WGS sequence"/>
</dbReference>
<evidence type="ECO:0000313" key="1">
    <source>
        <dbReference type="EMBL" id="MBK9296026.1"/>
    </source>
</evidence>
<sequence length="116" mass="12847">MEATLERLKRPTSVDDLRRLGMEVRTHAEMLDEESLAQPHIDYELAQKIASAINSLIDDAPALDPSQRERLGAVARYFVLTEDESSDLAPDGLVDDASAVRELCLDLQRPDLASSI</sequence>
<gene>
    <name evidence="1" type="ORF">IPN02_03950</name>
</gene>
<accession>A0A936NAD5</accession>
<protein>
    <submittedName>
        <fullName evidence="1">Uncharacterized protein</fullName>
    </submittedName>
</protein>
<dbReference type="EMBL" id="JADJZA010000001">
    <property type="protein sequence ID" value="MBK9296026.1"/>
    <property type="molecule type" value="Genomic_DNA"/>
</dbReference>
<organism evidence="1 2">
    <name type="scientific">Candidatus Neomicrothrix subdominans</name>
    <dbReference type="NCBI Taxonomy" id="2954438"/>
    <lineage>
        <taxon>Bacteria</taxon>
        <taxon>Bacillati</taxon>
        <taxon>Actinomycetota</taxon>
        <taxon>Acidimicrobiia</taxon>
        <taxon>Acidimicrobiales</taxon>
        <taxon>Microthrixaceae</taxon>
        <taxon>Candidatus Neomicrothrix</taxon>
    </lineage>
</organism>